<proteinExistence type="predicted"/>
<comment type="caution">
    <text evidence="1">The sequence shown here is derived from an EMBL/GenBank/DDBJ whole genome shotgun (WGS) entry which is preliminary data.</text>
</comment>
<evidence type="ECO:0008006" key="3">
    <source>
        <dbReference type="Google" id="ProtNLM"/>
    </source>
</evidence>
<evidence type="ECO:0000313" key="1">
    <source>
        <dbReference type="EMBL" id="GAB1253002.1"/>
    </source>
</evidence>
<dbReference type="InterPro" id="IPR014942">
    <property type="entry name" value="AbiEii"/>
</dbReference>
<gene>
    <name evidence="1" type="ORF">Defa_04890</name>
</gene>
<reference evidence="1 2" key="1">
    <citation type="journal article" date="2025" name="Int. J. Syst. Evol. Microbiol.">
        <title>Desulfovibrio falkowii sp. nov., Porphyromonas miyakawae sp. nov., Mediterraneibacter flintii sp. nov. and Owariibacterium komagatae gen. nov., sp. nov., isolated from human faeces.</title>
        <authorList>
            <person name="Hamaguchi T."/>
            <person name="Ohara M."/>
            <person name="Hisatomi A."/>
            <person name="Sekiguchi K."/>
            <person name="Takeda J.I."/>
            <person name="Ueyama J."/>
            <person name="Ito M."/>
            <person name="Nishiwaki H."/>
            <person name="Ogi T."/>
            <person name="Hirayama M."/>
            <person name="Ohkuma M."/>
            <person name="Sakamoto M."/>
            <person name="Ohno K."/>
        </authorList>
    </citation>
    <scope>NUCLEOTIDE SEQUENCE [LARGE SCALE GENOMIC DNA]</scope>
    <source>
        <strain evidence="1 2">13CB8C</strain>
    </source>
</reference>
<organism evidence="1 2">
    <name type="scientific">Desulfovibrio falkowii</name>
    <dbReference type="NCBI Taxonomy" id="3136602"/>
    <lineage>
        <taxon>Bacteria</taxon>
        <taxon>Pseudomonadati</taxon>
        <taxon>Thermodesulfobacteriota</taxon>
        <taxon>Desulfovibrionia</taxon>
        <taxon>Desulfovibrionales</taxon>
        <taxon>Desulfovibrionaceae</taxon>
        <taxon>Desulfovibrio</taxon>
    </lineage>
</organism>
<dbReference type="Pfam" id="PF08843">
    <property type="entry name" value="AbiEii"/>
    <property type="match status" value="1"/>
</dbReference>
<name>A0ABQ0E5P3_9BACT</name>
<dbReference type="Proteomes" id="UP001628192">
    <property type="component" value="Unassembled WGS sequence"/>
</dbReference>
<sequence>MPNDIWKKLFSCAMEQIEQANISHTSWSFGGGTVLMHKFNHRMSKDIDIFFRDKQLFAYISPRVNDALENELIDFVEQDNFTKIYLQQGEIDFIYSPQITNCIPTLQNINGKDIYVDDPVEIIAKKIYYRAEEFRARDVFDMSLVFFKCKDELLKNCLFSEEKIQILKRRILELNESGVLESELNNIATLSGAKEVRGKEILLSQDFFRCLERRFFLKKKSFDAGFEL</sequence>
<accession>A0ABQ0E5P3</accession>
<dbReference type="EMBL" id="BAAFSG010000001">
    <property type="protein sequence ID" value="GAB1253002.1"/>
    <property type="molecule type" value="Genomic_DNA"/>
</dbReference>
<protein>
    <recommendedName>
        <fullName evidence="3">Nucleotidyl transferase AbiEii/AbiGii toxin family protein</fullName>
    </recommendedName>
</protein>
<evidence type="ECO:0000313" key="2">
    <source>
        <dbReference type="Proteomes" id="UP001628192"/>
    </source>
</evidence>
<keyword evidence="2" id="KW-1185">Reference proteome</keyword>
<dbReference type="RefSeq" id="WP_407844079.1">
    <property type="nucleotide sequence ID" value="NZ_BAAFSG010000001.1"/>
</dbReference>